<dbReference type="Gramene" id="KMS65372">
    <property type="protein sequence ID" value="KMS65372"/>
    <property type="gene ID" value="BVRB_036660"/>
</dbReference>
<name>A0A0J7YPA0_BETVV</name>
<accession>A0A0J7YPA0</accession>
<feature type="non-terminal residue" evidence="1">
    <location>
        <position position="1"/>
    </location>
</feature>
<sequence length="112" mass="13101">GQNKASKRQRLLERILDEHGIREDARVELTKARRALDDIGEQILAIGDETARVERHIAQCKAEEDSLKRILFKKHSELQQITEEFEQIRTVFLMKIDAETENITKTEEQVIF</sequence>
<evidence type="ECO:0000313" key="1">
    <source>
        <dbReference type="EMBL" id="KMS65372.1"/>
    </source>
</evidence>
<evidence type="ECO:0000313" key="2">
    <source>
        <dbReference type="Proteomes" id="UP000035740"/>
    </source>
</evidence>
<gene>
    <name evidence="1" type="ORF">BVRB_036660</name>
</gene>
<dbReference type="AlphaFoldDB" id="A0A0J7YPA0"/>
<dbReference type="Proteomes" id="UP000035740">
    <property type="component" value="Unassembled WGS sequence"/>
</dbReference>
<keyword evidence="2" id="KW-1185">Reference proteome</keyword>
<organism evidence="1 2">
    <name type="scientific">Beta vulgaris subsp. vulgaris</name>
    <name type="common">Beet</name>
    <dbReference type="NCBI Taxonomy" id="3555"/>
    <lineage>
        <taxon>Eukaryota</taxon>
        <taxon>Viridiplantae</taxon>
        <taxon>Streptophyta</taxon>
        <taxon>Embryophyta</taxon>
        <taxon>Tracheophyta</taxon>
        <taxon>Spermatophyta</taxon>
        <taxon>Magnoliopsida</taxon>
        <taxon>eudicotyledons</taxon>
        <taxon>Gunneridae</taxon>
        <taxon>Pentapetalae</taxon>
        <taxon>Caryophyllales</taxon>
        <taxon>Chenopodiaceae</taxon>
        <taxon>Betoideae</taxon>
        <taxon>Beta</taxon>
    </lineage>
</organism>
<dbReference type="EMBL" id="KQ109827">
    <property type="protein sequence ID" value="KMS65372.1"/>
    <property type="molecule type" value="Genomic_DNA"/>
</dbReference>
<reference evidence="1 2" key="1">
    <citation type="journal article" date="2014" name="Nature">
        <title>The genome of the recently domesticated crop plant sugar beet (Beta vulgaris).</title>
        <authorList>
            <person name="Dohm J.C."/>
            <person name="Minoche A.E."/>
            <person name="Holtgrawe D."/>
            <person name="Capella-Gutierrez S."/>
            <person name="Zakrzewski F."/>
            <person name="Tafer H."/>
            <person name="Rupp O."/>
            <person name="Sorensen T.R."/>
            <person name="Stracke R."/>
            <person name="Reinhardt R."/>
            <person name="Goesmann A."/>
            <person name="Kraft T."/>
            <person name="Schulz B."/>
            <person name="Stadler P.F."/>
            <person name="Schmidt T."/>
            <person name="Gabaldon T."/>
            <person name="Lehrach H."/>
            <person name="Weisshaar B."/>
            <person name="Himmelbauer H."/>
        </authorList>
    </citation>
    <scope>NUCLEOTIDE SEQUENCE [LARGE SCALE GENOMIC DNA]</scope>
    <source>
        <tissue evidence="1">Taproot</tissue>
    </source>
</reference>
<dbReference type="OrthoDB" id="10650284at2759"/>
<proteinExistence type="predicted"/>
<protein>
    <submittedName>
        <fullName evidence="1">Uncharacterized protein</fullName>
    </submittedName>
</protein>